<evidence type="ECO:0000313" key="2">
    <source>
        <dbReference type="Proteomes" id="UP000024635"/>
    </source>
</evidence>
<dbReference type="AlphaFoldDB" id="A0A016W119"/>
<keyword evidence="2" id="KW-1185">Reference proteome</keyword>
<sequence>MLGKDATGLLKSCYVYFKPCRFEFKREPSRGLNENIVNSEVAHITKKIEHCPGTIERNKLRMEIAHSELISFNSVFRLIMLIKYFISIVRRET</sequence>
<evidence type="ECO:0000313" key="1">
    <source>
        <dbReference type="EMBL" id="EYC33524.1"/>
    </source>
</evidence>
<accession>A0A016W119</accession>
<organism evidence="1 2">
    <name type="scientific">Ancylostoma ceylanicum</name>
    <dbReference type="NCBI Taxonomy" id="53326"/>
    <lineage>
        <taxon>Eukaryota</taxon>
        <taxon>Metazoa</taxon>
        <taxon>Ecdysozoa</taxon>
        <taxon>Nematoda</taxon>
        <taxon>Chromadorea</taxon>
        <taxon>Rhabditida</taxon>
        <taxon>Rhabditina</taxon>
        <taxon>Rhabditomorpha</taxon>
        <taxon>Strongyloidea</taxon>
        <taxon>Ancylostomatidae</taxon>
        <taxon>Ancylostomatinae</taxon>
        <taxon>Ancylostoma</taxon>
    </lineage>
</organism>
<protein>
    <submittedName>
        <fullName evidence="1">Uncharacterized protein</fullName>
    </submittedName>
</protein>
<gene>
    <name evidence="1" type="primary">Acey_s0002.g842</name>
    <name evidence="1" type="ORF">Y032_0002g842</name>
</gene>
<comment type="caution">
    <text evidence="1">The sequence shown here is derived from an EMBL/GenBank/DDBJ whole genome shotgun (WGS) entry which is preliminary data.</text>
</comment>
<dbReference type="EMBL" id="JARK01001338">
    <property type="protein sequence ID" value="EYC33524.1"/>
    <property type="molecule type" value="Genomic_DNA"/>
</dbReference>
<proteinExistence type="predicted"/>
<name>A0A016W119_9BILA</name>
<dbReference type="Proteomes" id="UP000024635">
    <property type="component" value="Unassembled WGS sequence"/>
</dbReference>
<reference evidence="2" key="1">
    <citation type="journal article" date="2015" name="Nat. Genet.">
        <title>The genome and transcriptome of the zoonotic hookworm Ancylostoma ceylanicum identify infection-specific gene families.</title>
        <authorList>
            <person name="Schwarz E.M."/>
            <person name="Hu Y."/>
            <person name="Antoshechkin I."/>
            <person name="Miller M.M."/>
            <person name="Sternberg P.W."/>
            <person name="Aroian R.V."/>
        </authorList>
    </citation>
    <scope>NUCLEOTIDE SEQUENCE</scope>
    <source>
        <strain evidence="2">HY135</strain>
    </source>
</reference>